<keyword evidence="7" id="KW-0150">Chloroplast</keyword>
<evidence type="ECO:0000256" key="7">
    <source>
        <dbReference type="RuleBase" id="RU364072"/>
    </source>
</evidence>
<dbReference type="InterPro" id="IPR001882">
    <property type="entry name" value="Biotin_BS"/>
</dbReference>
<evidence type="ECO:0000313" key="10">
    <source>
        <dbReference type="EnsemblPlants" id="MELO3C016066.2.1"/>
    </source>
</evidence>
<dbReference type="SUPFAM" id="SSF51230">
    <property type="entry name" value="Single hybrid motif"/>
    <property type="match status" value="1"/>
</dbReference>
<evidence type="ECO:0000256" key="6">
    <source>
        <dbReference type="ARBA" id="ARBA00023267"/>
    </source>
</evidence>
<keyword evidence="2 7" id="KW-0444">Lipid biosynthesis</keyword>
<dbReference type="FunFam" id="2.40.50.100:FF:000003">
    <property type="entry name" value="Acetyl-CoA carboxylase biotin carboxyl carrier protein"/>
    <property type="match status" value="1"/>
</dbReference>
<keyword evidence="6 7" id="KW-0092">Biotin</keyword>
<organism evidence="11 12">
    <name type="scientific">Cucumis melo</name>
    <name type="common">Muskmelon</name>
    <dbReference type="NCBI Taxonomy" id="3656"/>
    <lineage>
        <taxon>Eukaryota</taxon>
        <taxon>Viridiplantae</taxon>
        <taxon>Streptophyta</taxon>
        <taxon>Embryophyta</taxon>
        <taxon>Tracheophyta</taxon>
        <taxon>Spermatophyta</taxon>
        <taxon>Magnoliopsida</taxon>
        <taxon>eudicotyledons</taxon>
        <taxon>Gunneridae</taxon>
        <taxon>Pentapetalae</taxon>
        <taxon>rosids</taxon>
        <taxon>fabids</taxon>
        <taxon>Cucurbitales</taxon>
        <taxon>Cucurbitaceae</taxon>
        <taxon>Benincaseae</taxon>
        <taxon>Cucumis</taxon>
    </lineage>
</organism>
<evidence type="ECO:0000259" key="9">
    <source>
        <dbReference type="PROSITE" id="PS50968"/>
    </source>
</evidence>
<dbReference type="PRINTS" id="PR01071">
    <property type="entry name" value="ACOABIOTINCC"/>
</dbReference>
<keyword evidence="11" id="KW-1185">Reference proteome</keyword>
<dbReference type="EnsemblPlants" id="MELO3C016066.2.1">
    <property type="protein sequence ID" value="MELO3C016066.2.1"/>
    <property type="gene ID" value="MELO3C016066.2"/>
</dbReference>
<dbReference type="InterPro" id="IPR001249">
    <property type="entry name" value="AcCoA_biotinCC"/>
</dbReference>
<keyword evidence="3 7" id="KW-0276">Fatty acid metabolism</keyword>
<feature type="region of interest" description="Disordered" evidence="8">
    <location>
        <begin position="186"/>
        <end position="206"/>
    </location>
</feature>
<evidence type="ECO:0000313" key="11">
    <source>
        <dbReference type="Proteomes" id="UP001652600"/>
    </source>
</evidence>
<dbReference type="PROSITE" id="PS50968">
    <property type="entry name" value="BIOTINYL_LIPOYL"/>
    <property type="match status" value="1"/>
</dbReference>
<dbReference type="GO" id="GO:0009507">
    <property type="term" value="C:chloroplast"/>
    <property type="evidence" value="ECO:0007669"/>
    <property type="project" value="UniProtKB-SubCell"/>
</dbReference>
<dbReference type="GeneID" id="103492902"/>
<dbReference type="SMR" id="A0A1S3BS42"/>
<proteinExistence type="predicted"/>
<evidence type="ECO:0000256" key="5">
    <source>
        <dbReference type="ARBA" id="ARBA00023160"/>
    </source>
</evidence>
<keyword evidence="7" id="KW-0934">Plastid</keyword>
<evidence type="ECO:0000256" key="8">
    <source>
        <dbReference type="SAM" id="MobiDB-lite"/>
    </source>
</evidence>
<dbReference type="GO" id="GO:0009374">
    <property type="term" value="F:biotin binding"/>
    <property type="evidence" value="ECO:0007669"/>
    <property type="project" value="EnsemblPlants"/>
</dbReference>
<dbReference type="AlphaFoldDB" id="A0A1S3BS42"/>
<accession>A0A1S3BS42</accession>
<dbReference type="PANTHER" id="PTHR43416:SF4">
    <property type="entry name" value="BIOTIN CARBOXYL CARRIER PROTEIN OF ACETYL-COA CARBOXYLASE 2, CHLOROPLASTIC"/>
    <property type="match status" value="1"/>
</dbReference>
<dbReference type="NCBIfam" id="TIGR00531">
    <property type="entry name" value="BCCP"/>
    <property type="match status" value="1"/>
</dbReference>
<comment type="function">
    <text evidence="7">This protein is a component of the acetyl coenzyme A carboxylase complex; first, biotin carboxylase catalyzes the carboxylation of the carrier protein and then the transcarboxylase transfers the carboxyl group to form malonyl-CoA.</text>
</comment>
<dbReference type="GO" id="GO:0003989">
    <property type="term" value="F:acetyl-CoA carboxylase activity"/>
    <property type="evidence" value="ECO:0007669"/>
    <property type="project" value="InterPro"/>
</dbReference>
<evidence type="ECO:0000256" key="1">
    <source>
        <dbReference type="ARBA" id="ARBA00005194"/>
    </source>
</evidence>
<dbReference type="PROSITE" id="PS00188">
    <property type="entry name" value="BIOTIN"/>
    <property type="match status" value="1"/>
</dbReference>
<reference evidence="12" key="2">
    <citation type="submission" date="2025-04" db="UniProtKB">
        <authorList>
            <consortium name="RefSeq"/>
        </authorList>
    </citation>
    <scope>IDENTIFICATION</scope>
</reference>
<evidence type="ECO:0000313" key="12">
    <source>
        <dbReference type="RefSeq" id="XP_008451672.1"/>
    </source>
</evidence>
<keyword evidence="5 7" id="KW-0275">Fatty acid biosynthesis</keyword>
<evidence type="ECO:0000256" key="3">
    <source>
        <dbReference type="ARBA" id="ARBA00022832"/>
    </source>
</evidence>
<keyword evidence="4 7" id="KW-0443">Lipid metabolism</keyword>
<comment type="pathway">
    <text evidence="1 7">Lipid metabolism; fatty acid biosynthesis.</text>
</comment>
<dbReference type="Gene3D" id="2.40.50.100">
    <property type="match status" value="1"/>
</dbReference>
<dbReference type="UniPathway" id="UPA00094"/>
<dbReference type="CDD" id="cd06850">
    <property type="entry name" value="biotinyl_domain"/>
    <property type="match status" value="1"/>
</dbReference>
<comment type="subcellular location">
    <subcellularLocation>
        <location evidence="7">Plastid</location>
        <location evidence="7">Chloroplast</location>
    </subcellularLocation>
</comment>
<evidence type="ECO:0000256" key="4">
    <source>
        <dbReference type="ARBA" id="ARBA00023098"/>
    </source>
</evidence>
<evidence type="ECO:0000256" key="2">
    <source>
        <dbReference type="ARBA" id="ARBA00022516"/>
    </source>
</evidence>
<feature type="compositionally biased region" description="Low complexity" evidence="8">
    <location>
        <begin position="191"/>
        <end position="203"/>
    </location>
</feature>
<dbReference type="InParanoid" id="A0A1S3BS42"/>
<dbReference type="InterPro" id="IPR050537">
    <property type="entry name" value="2-oxoacid_dehydrogenase"/>
</dbReference>
<dbReference type="GO" id="GO:0009317">
    <property type="term" value="C:acetyl-CoA carboxylase complex"/>
    <property type="evidence" value="ECO:0007669"/>
    <property type="project" value="InterPro"/>
</dbReference>
<name>A0A1S3BS42_CUCME</name>
<gene>
    <name evidence="12" type="primary">LOC103492902</name>
    <name evidence="10" type="synonym">103492902</name>
</gene>
<sequence>MASFTIPCPKASTLPGFGSSARKNWHHNHINPNLSLNRLFKDSFLVGSSFVDSPLSGTEWPNKKKSTGLVVYALKEVVVGKTSNSAPAIASTPGNGPSGGKVESAVTVSDQSYLPDEPSISTFMSQVSDLIKLVDSRDIMELQLKQQDCEIVIRKKEAIQPPIPTQAPSPYIALPPPHVLTTVAPPPTPAAAPTATSTARASPLPAPKTGGLYPPLKCPMAGTFYRSPAPGEPPFVKVGDKVQKGQVICIIEAMKLMNEIEADQSGTIAEILAEDGKPVSLDTPLVVIVP</sequence>
<dbReference type="InterPro" id="IPR000089">
    <property type="entry name" value="Biotin_lipoyl"/>
</dbReference>
<dbReference type="GO" id="GO:0006633">
    <property type="term" value="P:fatty acid biosynthetic process"/>
    <property type="evidence" value="ECO:0007669"/>
    <property type="project" value="UniProtKB-UniPathway"/>
</dbReference>
<dbReference type="Gramene" id="MELO3C016066.2.1">
    <property type="protein sequence ID" value="MELO3C016066.2.1"/>
    <property type="gene ID" value="MELO3C016066.2"/>
</dbReference>
<dbReference type="eggNOG" id="ENOG502QUI2">
    <property type="taxonomic scope" value="Eukaryota"/>
</dbReference>
<dbReference type="RefSeq" id="XP_008451672.1">
    <property type="nucleotide sequence ID" value="XM_008453450.2"/>
</dbReference>
<protein>
    <recommendedName>
        <fullName evidence="7">Biotin carboxyl carrier protein of acetyl-CoA carboxylase</fullName>
    </recommendedName>
</protein>
<dbReference type="OrthoDB" id="196847at2759"/>
<dbReference type="InterPro" id="IPR011053">
    <property type="entry name" value="Single_hybrid_motif"/>
</dbReference>
<reference evidence="10" key="1">
    <citation type="submission" date="2023-03" db="UniProtKB">
        <authorList>
            <consortium name="EnsemblPlants"/>
        </authorList>
    </citation>
    <scope>IDENTIFICATION</scope>
</reference>
<feature type="domain" description="Lipoyl-binding" evidence="9">
    <location>
        <begin position="213"/>
        <end position="289"/>
    </location>
</feature>
<dbReference type="KEGG" id="cmo:103492902"/>
<dbReference type="Proteomes" id="UP001652600">
    <property type="component" value="Chromosome 7"/>
</dbReference>
<dbReference type="Pfam" id="PF00364">
    <property type="entry name" value="Biotin_lipoyl"/>
    <property type="match status" value="1"/>
</dbReference>
<dbReference type="PANTHER" id="PTHR43416">
    <property type="entry name" value="DIHYDROLIPOYLLYSINE-RESIDUE SUCCINYLTRANSFERASE COMPONENT OF 2-OXOGLUTARATE DEHYDROGENASE COMPLEX, MITOCHONDRIAL-RELATED"/>
    <property type="match status" value="1"/>
</dbReference>